<comment type="caution">
    <text evidence="3">The sequence shown here is derived from an EMBL/GenBank/DDBJ whole genome shotgun (WGS) entry which is preliminary data.</text>
</comment>
<feature type="compositionally biased region" description="Low complexity" evidence="1">
    <location>
        <begin position="202"/>
        <end position="212"/>
    </location>
</feature>
<gene>
    <name evidence="3" type="ORF">VTL71DRAFT_5662</name>
</gene>
<dbReference type="Pfam" id="PF24494">
    <property type="entry name" value="DUF7587"/>
    <property type="match status" value="1"/>
</dbReference>
<accession>A0ABR4BY59</accession>
<evidence type="ECO:0000256" key="1">
    <source>
        <dbReference type="SAM" id="MobiDB-lite"/>
    </source>
</evidence>
<dbReference type="InterPro" id="IPR056009">
    <property type="entry name" value="DUF7587"/>
</dbReference>
<feature type="region of interest" description="Disordered" evidence="1">
    <location>
        <begin position="202"/>
        <end position="249"/>
    </location>
</feature>
<feature type="compositionally biased region" description="Basic and acidic residues" evidence="1">
    <location>
        <begin position="305"/>
        <end position="324"/>
    </location>
</feature>
<evidence type="ECO:0000259" key="2">
    <source>
        <dbReference type="Pfam" id="PF24494"/>
    </source>
</evidence>
<feature type="compositionally biased region" description="Polar residues" evidence="1">
    <location>
        <begin position="220"/>
        <end position="240"/>
    </location>
</feature>
<name>A0ABR4BY59_9HELO</name>
<feature type="domain" description="DUF7587" evidence="2">
    <location>
        <begin position="340"/>
        <end position="463"/>
    </location>
</feature>
<dbReference type="EMBL" id="JAZHXI010000016">
    <property type="protein sequence ID" value="KAL2062590.1"/>
    <property type="molecule type" value="Genomic_DNA"/>
</dbReference>
<sequence length="550" mass="61918">MDSNLSLGDSRRALKAAKVPIRNWDDLDRVQMNYSDSSSEISFYEYADDQILHGNSGNKSRDAVEFSRAMHTGRITEIDESDDELAESKDSKTIRKAVQGDESAHENQYDSESDVNSILDAMARSDTDSIISEVKDGDEVEEEDIGGGILRDLIEFRGERLKRLRGGSDANDDDDDEVEVDVNPFDCSEDGFIRSVKRRRLSNSSDSGSFNSEATIPRFKSTSSTPSEADSTASAASLANPTRRELLSNKQHRAVVTMLKLTLRSAQPSLSQDKLEECLEMVDILEEKYLKATEKVVRKATKGGKHPESAAEHNQRLQGDEEKKHRWAPTKADRSGKSEIPGLLMRAWDEMSKGQVRDQRVGFLSGSSTNRLNTADQRKRAISQHSDWGNRIPTPFISFSSSLAEIGKIRVPWFQNRQKRKGILENTKLTIINARARLAAGKPILRMKTELLHYKVTTKYGEPRFEAGSYYENEFLCPFTTLMLGIVMSVFLLGRNMRGSDLEGSQSSVSQVAFAVGSEVESLERLARRYERFKVKHIFAEDQTFMELRK</sequence>
<feature type="region of interest" description="Disordered" evidence="1">
    <location>
        <begin position="300"/>
        <end position="337"/>
    </location>
</feature>
<feature type="compositionally biased region" description="Basic and acidic residues" evidence="1">
    <location>
        <begin position="86"/>
        <end position="108"/>
    </location>
</feature>
<evidence type="ECO:0000313" key="3">
    <source>
        <dbReference type="EMBL" id="KAL2062590.1"/>
    </source>
</evidence>
<dbReference type="Proteomes" id="UP001595075">
    <property type="component" value="Unassembled WGS sequence"/>
</dbReference>
<protein>
    <recommendedName>
        <fullName evidence="2">DUF7587 domain-containing protein</fullName>
    </recommendedName>
</protein>
<keyword evidence="4" id="KW-1185">Reference proteome</keyword>
<feature type="region of interest" description="Disordered" evidence="1">
    <location>
        <begin position="81"/>
        <end position="115"/>
    </location>
</feature>
<evidence type="ECO:0000313" key="4">
    <source>
        <dbReference type="Proteomes" id="UP001595075"/>
    </source>
</evidence>
<reference evidence="3 4" key="1">
    <citation type="journal article" date="2024" name="Commun. Biol.">
        <title>Comparative genomic analysis of thermophilic fungi reveals convergent evolutionary adaptations and gene losses.</title>
        <authorList>
            <person name="Steindorff A.S."/>
            <person name="Aguilar-Pontes M.V."/>
            <person name="Robinson A.J."/>
            <person name="Andreopoulos B."/>
            <person name="LaButti K."/>
            <person name="Kuo A."/>
            <person name="Mondo S."/>
            <person name="Riley R."/>
            <person name="Otillar R."/>
            <person name="Haridas S."/>
            <person name="Lipzen A."/>
            <person name="Grimwood J."/>
            <person name="Schmutz J."/>
            <person name="Clum A."/>
            <person name="Reid I.D."/>
            <person name="Moisan M.C."/>
            <person name="Butler G."/>
            <person name="Nguyen T.T.M."/>
            <person name="Dewar K."/>
            <person name="Conant G."/>
            <person name="Drula E."/>
            <person name="Henrissat B."/>
            <person name="Hansel C."/>
            <person name="Singer S."/>
            <person name="Hutchinson M.I."/>
            <person name="de Vries R.P."/>
            <person name="Natvig D.O."/>
            <person name="Powell A.J."/>
            <person name="Tsang A."/>
            <person name="Grigoriev I.V."/>
        </authorList>
    </citation>
    <scope>NUCLEOTIDE SEQUENCE [LARGE SCALE GENOMIC DNA]</scope>
    <source>
        <strain evidence="3 4">CBS 494.80</strain>
    </source>
</reference>
<proteinExistence type="predicted"/>
<organism evidence="3 4">
    <name type="scientific">Oculimacula yallundae</name>
    <dbReference type="NCBI Taxonomy" id="86028"/>
    <lineage>
        <taxon>Eukaryota</taxon>
        <taxon>Fungi</taxon>
        <taxon>Dikarya</taxon>
        <taxon>Ascomycota</taxon>
        <taxon>Pezizomycotina</taxon>
        <taxon>Leotiomycetes</taxon>
        <taxon>Helotiales</taxon>
        <taxon>Ploettnerulaceae</taxon>
        <taxon>Oculimacula</taxon>
    </lineage>
</organism>